<feature type="transmembrane region" description="Helical" evidence="1">
    <location>
        <begin position="293"/>
        <end position="317"/>
    </location>
</feature>
<evidence type="ECO:0000313" key="3">
    <source>
        <dbReference type="Proteomes" id="UP000199339"/>
    </source>
</evidence>
<dbReference type="EMBL" id="FOUR01000002">
    <property type="protein sequence ID" value="SFM82613.1"/>
    <property type="molecule type" value="Genomic_DNA"/>
</dbReference>
<protein>
    <recommendedName>
        <fullName evidence="4">Dolichyl-phosphate-mannose-protein mannosyltransferase</fullName>
    </recommendedName>
</protein>
<dbReference type="Proteomes" id="UP000199339">
    <property type="component" value="Unassembled WGS sequence"/>
</dbReference>
<dbReference type="OrthoDB" id="6195545at2"/>
<proteinExistence type="predicted"/>
<keyword evidence="1" id="KW-0812">Transmembrane</keyword>
<dbReference type="RefSeq" id="WP_092000657.1">
    <property type="nucleotide sequence ID" value="NZ_FOUR01000002.1"/>
</dbReference>
<keyword evidence="3" id="KW-1185">Reference proteome</keyword>
<feature type="transmembrane region" description="Helical" evidence="1">
    <location>
        <begin position="6"/>
        <end position="27"/>
    </location>
</feature>
<evidence type="ECO:0000256" key="1">
    <source>
        <dbReference type="SAM" id="Phobius"/>
    </source>
</evidence>
<evidence type="ECO:0000313" key="2">
    <source>
        <dbReference type="EMBL" id="SFM82613.1"/>
    </source>
</evidence>
<feature type="transmembrane region" description="Helical" evidence="1">
    <location>
        <begin position="95"/>
        <end position="120"/>
    </location>
</feature>
<reference evidence="3" key="1">
    <citation type="submission" date="2016-10" db="EMBL/GenBank/DDBJ databases">
        <authorList>
            <person name="Varghese N."/>
            <person name="Submissions S."/>
        </authorList>
    </citation>
    <scope>NUCLEOTIDE SEQUENCE [LARGE SCALE GENOMIC DNA]</scope>
    <source>
        <strain evidence="3">CGMCC 1.6775</strain>
    </source>
</reference>
<feature type="transmembrane region" description="Helical" evidence="1">
    <location>
        <begin position="132"/>
        <end position="151"/>
    </location>
</feature>
<name>A0A1I4U1N3_9GAMM</name>
<keyword evidence="1" id="KW-1133">Transmembrane helix</keyword>
<feature type="transmembrane region" description="Helical" evidence="1">
    <location>
        <begin position="329"/>
        <end position="351"/>
    </location>
</feature>
<feature type="transmembrane region" description="Helical" evidence="1">
    <location>
        <begin position="357"/>
        <end position="373"/>
    </location>
</feature>
<feature type="transmembrane region" description="Helical" evidence="1">
    <location>
        <begin position="217"/>
        <end position="235"/>
    </location>
</feature>
<gene>
    <name evidence="2" type="ORF">SAMN04487961_1389</name>
</gene>
<evidence type="ECO:0008006" key="4">
    <source>
        <dbReference type="Google" id="ProtNLM"/>
    </source>
</evidence>
<feature type="transmembrane region" description="Helical" evidence="1">
    <location>
        <begin position="39"/>
        <end position="57"/>
    </location>
</feature>
<keyword evidence="1" id="KW-0472">Membrane</keyword>
<feature type="transmembrane region" description="Helical" evidence="1">
    <location>
        <begin position="177"/>
        <end position="205"/>
    </location>
</feature>
<accession>A0A1I4U1N3</accession>
<sequence length="377" mass="40819">MEIVSSAYHVLSASFIFFLGAAISATIGRKFNVSPVKSLGLYGWHTFFSLFYCWYVLRSGGDAIAYFRHGLFWSGEIGVGTSAVRAMAALLVSGIGLSILGTFLVFNIFGQIGLLAFWGSLKEATQDKPWRIRWLATLIIFLPSVSFWTSALGKDAISFMATGLALWSSLNLSRRGLLMAFAIGAMFIVRPHMAGLMVTAIAIAALVDSNASLIKKVLLGIGAAGVAAALVPFALRYAGVGEVVDVESLTEYIDKRQSYNTEGGGGVDIASMSLPLQLFTYLFRPLLFEARSVFGLAAALDNLILLGLFLFGGMALLRGRKTGLGENRVFLWAYALGAWLILSMTTANLGIALRQKWMFAPMLIFLFISVIGRKRSA</sequence>
<dbReference type="AlphaFoldDB" id="A0A1I4U1N3"/>
<organism evidence="2 3">
    <name type="scientific">Marinobacter pelagius</name>
    <dbReference type="NCBI Taxonomy" id="379482"/>
    <lineage>
        <taxon>Bacteria</taxon>
        <taxon>Pseudomonadati</taxon>
        <taxon>Pseudomonadota</taxon>
        <taxon>Gammaproteobacteria</taxon>
        <taxon>Pseudomonadales</taxon>
        <taxon>Marinobacteraceae</taxon>
        <taxon>Marinobacter</taxon>
    </lineage>
</organism>